<name>A0A3A9ZHS6_9ACTN</name>
<accession>A0A3A9ZHS6</accession>
<dbReference type="Pfam" id="PF18604">
    <property type="entry name" value="PreAtp-grasp"/>
    <property type="match status" value="1"/>
</dbReference>
<reference evidence="3 4" key="1">
    <citation type="journal article" date="2004" name="Syst. Appl. Microbiol.">
        <title>Cryptoendolithic actinomycetes from antarctic sandstone rock samples: Micromonospora endolithica sp. nov. and two isolates related to Micromonospora coerulea Jensen 1932.</title>
        <authorList>
            <person name="Hirsch P."/>
            <person name="Mevs U."/>
            <person name="Kroppenstedt R.M."/>
            <person name="Schumann P."/>
            <person name="Stackebrandt E."/>
        </authorList>
    </citation>
    <scope>NUCLEOTIDE SEQUENCE [LARGE SCALE GENOMIC DNA]</scope>
    <source>
        <strain evidence="3 4">JCM 12677</strain>
    </source>
</reference>
<dbReference type="AlphaFoldDB" id="A0A3A9ZHS6"/>
<dbReference type="RefSeq" id="WP_120728793.1">
    <property type="nucleotide sequence ID" value="NZ_RBAK01000004.1"/>
</dbReference>
<sequence>MSRIVIANVDSDAMCGNDMPPEIHALSSMCCCRLIVMAESEQDMVVVPHSISDEFIRYVNELLGRNLSARNVVVPRDGDHKQLILNDESLNDGYVAEQIRSRAGGSVAGWEVETYFSDRAAVTLAEELQLAGAGPARNFLRAGGAETYNSKVLFRQLAEAIGAPVADGRIAASERELAGAIAELMDRTGRVMVKQDLNSGSAGNTALTSFDEDTLTGASQVRRLTRGADVAEVARELWTEVAVQRNTRVVVEAYHFSQAVHYTEHYVHGPGRAPTLMNFGEMRMEPTFIGFEIPCQRLGPQDIGEMIAHATNLCREAGDRGFTGYMNVDSILTEEGRMLFTEVNGRMGDCTHIDYLARALVGDDYNRTHVVLTRNWVKATSFGATLKALGEAGVLFDHDTGAGVVIPIEDTDRSGTVDYMVIGHDAAHARDIEARTLNALRAQTS</sequence>
<dbReference type="SUPFAM" id="SSF56059">
    <property type="entry name" value="Glutathione synthetase ATP-binding domain-like"/>
    <property type="match status" value="1"/>
</dbReference>
<dbReference type="InterPro" id="IPR041356">
    <property type="entry name" value="PGM1_C"/>
</dbReference>
<dbReference type="InterPro" id="IPR040754">
    <property type="entry name" value="PreAtp-grasp"/>
</dbReference>
<dbReference type="Proteomes" id="UP000281726">
    <property type="component" value="Unassembled WGS sequence"/>
</dbReference>
<keyword evidence="1" id="KW-0067">ATP-binding</keyword>
<proteinExistence type="predicted"/>
<evidence type="ECO:0000259" key="2">
    <source>
        <dbReference type="PROSITE" id="PS50975"/>
    </source>
</evidence>
<gene>
    <name evidence="3" type="ORF">D7223_13920</name>
</gene>
<organism evidence="3 4">
    <name type="scientific">Micromonospora endolithica</name>
    <dbReference type="NCBI Taxonomy" id="230091"/>
    <lineage>
        <taxon>Bacteria</taxon>
        <taxon>Bacillati</taxon>
        <taxon>Actinomycetota</taxon>
        <taxon>Actinomycetes</taxon>
        <taxon>Micromonosporales</taxon>
        <taxon>Micromonosporaceae</taxon>
        <taxon>Micromonospora</taxon>
    </lineage>
</organism>
<dbReference type="Gene3D" id="3.30.470.20">
    <property type="entry name" value="ATP-grasp fold, B domain"/>
    <property type="match status" value="1"/>
</dbReference>
<keyword evidence="1" id="KW-0547">Nucleotide-binding</keyword>
<dbReference type="InterPro" id="IPR011761">
    <property type="entry name" value="ATP-grasp"/>
</dbReference>
<feature type="domain" description="ATP-grasp" evidence="2">
    <location>
        <begin position="155"/>
        <end position="374"/>
    </location>
</feature>
<evidence type="ECO:0000256" key="1">
    <source>
        <dbReference type="PROSITE-ProRule" id="PRU00409"/>
    </source>
</evidence>
<evidence type="ECO:0000313" key="3">
    <source>
        <dbReference type="EMBL" id="RKN47833.1"/>
    </source>
</evidence>
<dbReference type="PROSITE" id="PS50975">
    <property type="entry name" value="ATP_GRASP"/>
    <property type="match status" value="1"/>
</dbReference>
<dbReference type="Pfam" id="PF18105">
    <property type="entry name" value="PGM1_C"/>
    <property type="match status" value="1"/>
</dbReference>
<dbReference type="GO" id="GO:0046872">
    <property type="term" value="F:metal ion binding"/>
    <property type="evidence" value="ECO:0007669"/>
    <property type="project" value="InterPro"/>
</dbReference>
<evidence type="ECO:0000313" key="4">
    <source>
        <dbReference type="Proteomes" id="UP000281726"/>
    </source>
</evidence>
<dbReference type="EMBL" id="RBAK01000004">
    <property type="protein sequence ID" value="RKN47833.1"/>
    <property type="molecule type" value="Genomic_DNA"/>
</dbReference>
<protein>
    <recommendedName>
        <fullName evidence="2">ATP-grasp domain-containing protein</fullName>
    </recommendedName>
</protein>
<dbReference type="OrthoDB" id="581833at2"/>
<keyword evidence="4" id="KW-1185">Reference proteome</keyword>
<comment type="caution">
    <text evidence="3">The sequence shown here is derived from an EMBL/GenBank/DDBJ whole genome shotgun (WGS) entry which is preliminary data.</text>
</comment>
<dbReference type="GO" id="GO:0005524">
    <property type="term" value="F:ATP binding"/>
    <property type="evidence" value="ECO:0007669"/>
    <property type="project" value="UniProtKB-UniRule"/>
</dbReference>